<organism evidence="1">
    <name type="scientific">Fagus sylvatica</name>
    <name type="common">Beechnut</name>
    <dbReference type="NCBI Taxonomy" id="28930"/>
    <lineage>
        <taxon>Eukaryota</taxon>
        <taxon>Viridiplantae</taxon>
        <taxon>Streptophyta</taxon>
        <taxon>Embryophyta</taxon>
        <taxon>Tracheophyta</taxon>
        <taxon>Spermatophyta</taxon>
        <taxon>Magnoliopsida</taxon>
        <taxon>eudicotyledons</taxon>
        <taxon>Gunneridae</taxon>
        <taxon>Pentapetalae</taxon>
        <taxon>rosids</taxon>
        <taxon>fabids</taxon>
        <taxon>Fagales</taxon>
        <taxon>Fagaceae</taxon>
        <taxon>Fagus</taxon>
    </lineage>
</organism>
<proteinExistence type="predicted"/>
<name>A0A2N9F559_FAGSY</name>
<evidence type="ECO:0000313" key="1">
    <source>
        <dbReference type="EMBL" id="SPC82235.1"/>
    </source>
</evidence>
<reference evidence="1" key="1">
    <citation type="submission" date="2018-02" db="EMBL/GenBank/DDBJ databases">
        <authorList>
            <person name="Cohen D.B."/>
            <person name="Kent A.D."/>
        </authorList>
    </citation>
    <scope>NUCLEOTIDE SEQUENCE</scope>
</reference>
<dbReference type="AlphaFoldDB" id="A0A2N9F559"/>
<dbReference type="EMBL" id="OIVN01000565">
    <property type="protein sequence ID" value="SPC82235.1"/>
    <property type="molecule type" value="Genomic_DNA"/>
</dbReference>
<protein>
    <submittedName>
        <fullName evidence="1">Uncharacterized protein</fullName>
    </submittedName>
</protein>
<accession>A0A2N9F559</accession>
<gene>
    <name evidence="1" type="ORF">FSB_LOCUS10117</name>
</gene>
<sequence>MADWLGTGAAEQIWRPTWARGGYNRRRLAVVAVGSDRERALHALRLLHGFLS</sequence>